<comment type="similarity">
    <text evidence="6">Belongs to the bacterial ring-hydroxylating dioxygenase ferredoxin component family.</text>
</comment>
<comment type="cofactor">
    <cofactor evidence="5">
        <name>[2Fe-2S] cluster</name>
        <dbReference type="ChEBI" id="CHEBI:190135"/>
    </cofactor>
</comment>
<keyword evidence="2" id="KW-0479">Metal-binding</keyword>
<organism evidence="9 10">
    <name type="scientific">Gryllotalpicola kribbensis</name>
    <dbReference type="NCBI Taxonomy" id="993084"/>
    <lineage>
        <taxon>Bacteria</taxon>
        <taxon>Bacillati</taxon>
        <taxon>Actinomycetota</taxon>
        <taxon>Actinomycetes</taxon>
        <taxon>Micrococcales</taxon>
        <taxon>Microbacteriaceae</taxon>
        <taxon>Gryllotalpicola</taxon>
    </lineage>
</organism>
<dbReference type="Proteomes" id="UP001500213">
    <property type="component" value="Unassembled WGS sequence"/>
</dbReference>
<dbReference type="CDD" id="cd03467">
    <property type="entry name" value="Rieske"/>
    <property type="match status" value="1"/>
</dbReference>
<evidence type="ECO:0000259" key="8">
    <source>
        <dbReference type="PROSITE" id="PS51296"/>
    </source>
</evidence>
<gene>
    <name evidence="9" type="ORF">GCM10022288_09440</name>
</gene>
<reference evidence="10" key="1">
    <citation type="journal article" date="2019" name="Int. J. Syst. Evol. Microbiol.">
        <title>The Global Catalogue of Microorganisms (GCM) 10K type strain sequencing project: providing services to taxonomists for standard genome sequencing and annotation.</title>
        <authorList>
            <consortium name="The Broad Institute Genomics Platform"/>
            <consortium name="The Broad Institute Genome Sequencing Center for Infectious Disease"/>
            <person name="Wu L."/>
            <person name="Ma J."/>
        </authorList>
    </citation>
    <scope>NUCLEOTIDE SEQUENCE [LARGE SCALE GENOMIC DNA]</scope>
    <source>
        <strain evidence="10">JCM 17593</strain>
    </source>
</reference>
<name>A0ABP8AM32_9MICO</name>
<evidence type="ECO:0000313" key="9">
    <source>
        <dbReference type="EMBL" id="GAA4186238.1"/>
    </source>
</evidence>
<dbReference type="PROSITE" id="PS51296">
    <property type="entry name" value="RIESKE"/>
    <property type="match status" value="1"/>
</dbReference>
<feature type="transmembrane region" description="Helical" evidence="7">
    <location>
        <begin position="161"/>
        <end position="181"/>
    </location>
</feature>
<dbReference type="EMBL" id="BAABBX010000006">
    <property type="protein sequence ID" value="GAA4186238.1"/>
    <property type="molecule type" value="Genomic_DNA"/>
</dbReference>
<evidence type="ECO:0000256" key="2">
    <source>
        <dbReference type="ARBA" id="ARBA00022723"/>
    </source>
</evidence>
<dbReference type="Gene3D" id="2.102.10.10">
    <property type="entry name" value="Rieske [2Fe-2S] iron-sulphur domain"/>
    <property type="match status" value="1"/>
</dbReference>
<evidence type="ECO:0000256" key="5">
    <source>
        <dbReference type="ARBA" id="ARBA00034078"/>
    </source>
</evidence>
<dbReference type="PANTHER" id="PTHR21496">
    <property type="entry name" value="FERREDOXIN-RELATED"/>
    <property type="match status" value="1"/>
</dbReference>
<accession>A0ABP8AM32</accession>
<keyword evidence="4" id="KW-0411">Iron-sulfur</keyword>
<evidence type="ECO:0000256" key="3">
    <source>
        <dbReference type="ARBA" id="ARBA00023004"/>
    </source>
</evidence>
<keyword evidence="7" id="KW-0472">Membrane</keyword>
<dbReference type="Pfam" id="PF09990">
    <property type="entry name" value="DUF2231"/>
    <property type="match status" value="1"/>
</dbReference>
<feature type="domain" description="Rieske" evidence="8">
    <location>
        <begin position="201"/>
        <end position="302"/>
    </location>
</feature>
<evidence type="ECO:0000256" key="7">
    <source>
        <dbReference type="SAM" id="Phobius"/>
    </source>
</evidence>
<feature type="transmembrane region" description="Helical" evidence="7">
    <location>
        <begin position="130"/>
        <end position="149"/>
    </location>
</feature>
<keyword evidence="1" id="KW-0001">2Fe-2S</keyword>
<keyword evidence="7" id="KW-0812">Transmembrane</keyword>
<evidence type="ECO:0000256" key="1">
    <source>
        <dbReference type="ARBA" id="ARBA00022714"/>
    </source>
</evidence>
<dbReference type="SUPFAM" id="SSF50022">
    <property type="entry name" value="ISP domain"/>
    <property type="match status" value="1"/>
</dbReference>
<comment type="caution">
    <text evidence="9">The sequence shown here is derived from an EMBL/GenBank/DDBJ whole genome shotgun (WGS) entry which is preliminary data.</text>
</comment>
<proteinExistence type="inferred from homology"/>
<keyword evidence="10" id="KW-1185">Reference proteome</keyword>
<keyword evidence="7" id="KW-1133">Transmembrane helix</keyword>
<protein>
    <recommendedName>
        <fullName evidence="8">Rieske domain-containing protein</fullName>
    </recommendedName>
</protein>
<keyword evidence="3" id="KW-0408">Iron</keyword>
<evidence type="ECO:0000256" key="4">
    <source>
        <dbReference type="ARBA" id="ARBA00023014"/>
    </source>
</evidence>
<evidence type="ECO:0000313" key="10">
    <source>
        <dbReference type="Proteomes" id="UP001500213"/>
    </source>
</evidence>
<sequence length="305" mass="31664">MPTVVRMVQFTTKTLTDAGRAVGRLIKSIEGQERLDAVAQPLSGLVQKLIPAGPVRDLLHGVPIGHPAHPFLVQFPLGAWMSANVLDLLPGGWVPATALIGAGTAAAAPAAAAGAVDFAAAHPEQQRVGVVHWASNTVAVALYGASFLARLGGKRTAGKRLALAGLVVASVGGYLGGHLAYRQAMGANHTESVPHLAPEGWHDLGLLSELPERQLRQRLVGNVPVLLYRDGERVLALADACSHLSGPLHEGELNDEPGLGPCVTCPWHGSTFALEDGAVVHGPATAPQPQFRARVSGGRVEVALA</sequence>
<dbReference type="InterPro" id="IPR019251">
    <property type="entry name" value="DUF2231_TM"/>
</dbReference>
<evidence type="ECO:0000256" key="6">
    <source>
        <dbReference type="ARBA" id="ARBA00038001"/>
    </source>
</evidence>
<dbReference type="InterPro" id="IPR036922">
    <property type="entry name" value="Rieske_2Fe-2S_sf"/>
</dbReference>
<dbReference type="InterPro" id="IPR017941">
    <property type="entry name" value="Rieske_2Fe-2S"/>
</dbReference>
<dbReference type="PANTHER" id="PTHR21496:SF0">
    <property type="entry name" value="RIESKE DOMAIN-CONTAINING PROTEIN"/>
    <property type="match status" value="1"/>
</dbReference>
<dbReference type="Pfam" id="PF00355">
    <property type="entry name" value="Rieske"/>
    <property type="match status" value="1"/>
</dbReference>